<evidence type="ECO:0000313" key="9">
    <source>
        <dbReference type="Proteomes" id="UP001291926"/>
    </source>
</evidence>
<evidence type="ECO:0000256" key="3">
    <source>
        <dbReference type="ARBA" id="ARBA00023163"/>
    </source>
</evidence>
<dbReference type="PANTHER" id="PTHR32002">
    <property type="entry name" value="PROTEIN NLP8"/>
    <property type="match status" value="1"/>
</dbReference>
<evidence type="ECO:0000259" key="7">
    <source>
        <dbReference type="PROSITE" id="PS51745"/>
    </source>
</evidence>
<protein>
    <submittedName>
        <fullName evidence="8">Uncharacterized protein</fullName>
    </submittedName>
</protein>
<sequence>MKLIPFRSPTIGDDLAGLGGRTGLARGSGAPGLALSIGDGLTNLDLKAIRTTFMEEGVLPQITQSDCFMDLDYMDELLLEGCWLEANGSEFSNFDTSTPISPFEPSFIWPTTLESNHDESGGSQSKDSREDRQISSFPENLSISQSQGPLLQCRNSLVQSENYLIEQNKRWWIGPRASTSVMDRLVQALGYIKDCSRDKNVLIQVWVPVNRGGNCFLTTNQQPFSLDLNCPRLSHYREISVKYQFPTEEDSKEVVGLPGRVFRSKVPEWTPDVRFFTRDEYPRVGHAQQFDVRGTLAVPVLEQGSRNCLGVIEVVLTTQKIKYLPELESVCKALEAVDLRSSEPSNTENVKISDLSYQAALPEILEVLQSACGTHGLPLAQTWVPCILQGKGGCRHSEENLKSCVSPVDSACYIGDPSIQGFHEACTEYHLLKDQGIVGRAFKTNEPCFSSDVTACSKSEYPLSHHARMFGLRAAVAIRLRSICTGSADFVLEFFLPVQCTEPQEQEGLLNSLSKIILKVCRTLRVVTDEELQEEVLKVEDKLQLLRPYSSGVPLFQNGKSSEPLAEYSEVQSGQPVSISTEGTTFVKNPSTSGDGSSSYTNKSGEKRRIKAEKTITLQVLRQHFAGSLKDAAKNLSVCPTTLKRICRQHGIQRWPSRKIKKVGHSLQKIQRVIDSVQGASGVLQIESFYSNFPELASPNGSRTTQFSNSKPSDHLQPLDRILPESGILSPQGATSLSPSSCSQSSSSSQCYSSGTNQNASTSMIIKEEPDKGILKRATSDANLHFSSNGPKVLPRSHSHVSMYVPKGKMVNEQHAEGSGQKSIDRDAPRIKVTFGEDTIRFRMQSKWRYNDLLEEISRRFGINDGRGFHLKYLDDDLEWVLLTCDADLEECIDVCRSSRSQTIKLCFLRDSQLQFGIRRDLDLKAIRTTFMEEGVLPQITQSDCFMDLDYMDELLLEGCWLEANGSEFSNFDTSTPISPFEPSFIWPTTLESNHDESGGSQSKDSREDRQISSFPENLSISQSQGPLLQCRNSLVQSENYLIEQNKRWWIGPRASTSVMDRLVQALGYIKDCSRDKNVLIQVWVPVNRGGNCFLTTNQQPFSLDLNCPRLSHYREISVKYQFPTEEDSKEVVGLPGRVFRSKVPEWTPDVRFFTRDEYPRVGHAQQFDVRGTLAVPVLEQGSRNCLGVIEVVLTTQKIKYRPELESVCKALEAVDLRSSEPSNTENVKISDLSYQAALPEILEVLQSACGTHGLPLAQTWVPCILQGKGGCRHSEENLKSCVSPVDSACYIGDPSIQGFHEACTEYHLLKDQGIVGRAFKTNEPCFSSDVTACSKSEYPLSHHARMFGLRAAVAIRLRSICTGSADFVLEFFLPVQCTEPQEQEGLLNSLSKIILKVCRTLRVVTDEELQEEVLKVEDKLQLLRPYSSGVPLFQNGKSSEPLAEYSEVQSGQPVSISTEGTTFVKNPSTSGDGSSSYTNKSGEKRRIKAEKTITLQVLRQHFAGSLKDAAKNLSVCPTTLKRICRQHGIQRWPSRKIKKVGHSLQKIQRVIDSVQGASGVLQIESFYSNFPELASPNGSRTTQFSNSKPSDHLQPLDRILPESGILSPQGATSLSPSSCSQSSSSSQCYSSGTNQNASTSMIIKEEPDKGILKRATSDANLHFSSNGPKVLPRSHSHVSMYVPKGKMVNEQHAEGSGQKSIDRDAPRIKVTFGEDTIRFRMQSKWRYNDLLEEISRRFGINDGRGFHLKYLDDDLEWVLLTCDADLEECIDVCRSSRSQTIKLCFLRDSQLQFGIRRGNL</sequence>
<dbReference type="PROSITE" id="PS51519">
    <property type="entry name" value="RWP_RK"/>
    <property type="match status" value="2"/>
</dbReference>
<feature type="domain" description="RWP-RK" evidence="6">
    <location>
        <begin position="1480"/>
        <end position="1561"/>
    </location>
</feature>
<keyword evidence="3" id="KW-0804">Transcription</keyword>
<dbReference type="InterPro" id="IPR034891">
    <property type="entry name" value="PB1_NLP"/>
</dbReference>
<proteinExistence type="predicted"/>
<feature type="domain" description="RWP-RK" evidence="6">
    <location>
        <begin position="602"/>
        <end position="683"/>
    </location>
</feature>
<keyword evidence="4" id="KW-0539">Nucleus</keyword>
<dbReference type="InterPro" id="IPR003035">
    <property type="entry name" value="RWP-RK_dom"/>
</dbReference>
<feature type="region of interest" description="Disordered" evidence="5">
    <location>
        <begin position="1605"/>
        <end position="1642"/>
    </location>
</feature>
<dbReference type="Proteomes" id="UP001291926">
    <property type="component" value="Unassembled WGS sequence"/>
</dbReference>
<feature type="region of interest" description="Disordered" evidence="5">
    <location>
        <begin position="992"/>
        <end position="1012"/>
    </location>
</feature>
<dbReference type="Pfam" id="PF00564">
    <property type="entry name" value="PB1"/>
    <property type="match status" value="2"/>
</dbReference>
<dbReference type="InterPro" id="IPR055081">
    <property type="entry name" value="NLP1-9_GAF"/>
</dbReference>
<reference evidence="8 9" key="1">
    <citation type="journal article" date="2023" name="bioRxiv">
        <title>Genome report: Whole genome sequence and annotation of Penstemon davidsonii.</title>
        <authorList>
            <person name="Ostevik K.L."/>
            <person name="Alabady M."/>
            <person name="Zhang M."/>
            <person name="Rausher M.D."/>
        </authorList>
    </citation>
    <scope>NUCLEOTIDE SEQUENCE [LARGE SCALE GENOMIC DNA]</scope>
    <source>
        <strain evidence="8">DNT005</strain>
        <tissue evidence="8">Whole leaf</tissue>
    </source>
</reference>
<organism evidence="8 9">
    <name type="scientific">Penstemon davidsonii</name>
    <dbReference type="NCBI Taxonomy" id="160366"/>
    <lineage>
        <taxon>Eukaryota</taxon>
        <taxon>Viridiplantae</taxon>
        <taxon>Streptophyta</taxon>
        <taxon>Embryophyta</taxon>
        <taxon>Tracheophyta</taxon>
        <taxon>Spermatophyta</taxon>
        <taxon>Magnoliopsida</taxon>
        <taxon>eudicotyledons</taxon>
        <taxon>Gunneridae</taxon>
        <taxon>Pentapetalae</taxon>
        <taxon>asterids</taxon>
        <taxon>lamiids</taxon>
        <taxon>Lamiales</taxon>
        <taxon>Plantaginaceae</taxon>
        <taxon>Cheloneae</taxon>
        <taxon>Penstemon</taxon>
    </lineage>
</organism>
<dbReference type="InterPro" id="IPR053793">
    <property type="entry name" value="PB1-like"/>
</dbReference>
<evidence type="ECO:0000256" key="4">
    <source>
        <dbReference type="ARBA" id="ARBA00023242"/>
    </source>
</evidence>
<feature type="compositionally biased region" description="Polar residues" evidence="5">
    <location>
        <begin position="1458"/>
        <end position="1481"/>
    </location>
</feature>
<comment type="caution">
    <text evidence="8">The sequence shown here is derived from an EMBL/GenBank/DDBJ whole genome shotgun (WGS) entry which is preliminary data.</text>
</comment>
<dbReference type="Gene3D" id="3.10.20.90">
    <property type="entry name" value="Phosphatidylinositol 3-kinase Catalytic Subunit, Chain A, domain 1"/>
    <property type="match status" value="2"/>
</dbReference>
<dbReference type="PANTHER" id="PTHR32002:SF44">
    <property type="entry name" value="PROTEIN NLP4"/>
    <property type="match status" value="1"/>
</dbReference>
<feature type="compositionally biased region" description="Polar residues" evidence="5">
    <location>
        <begin position="580"/>
        <end position="603"/>
    </location>
</feature>
<gene>
    <name evidence="8" type="ORF">RD792_011201</name>
</gene>
<feature type="compositionally biased region" description="Basic and acidic residues" evidence="5">
    <location>
        <begin position="115"/>
        <end position="133"/>
    </location>
</feature>
<accession>A0ABR0D5A2</accession>
<feature type="region of interest" description="Disordered" evidence="5">
    <location>
        <begin position="111"/>
        <end position="135"/>
    </location>
</feature>
<dbReference type="Pfam" id="PF02042">
    <property type="entry name" value="RWP-RK"/>
    <property type="match status" value="2"/>
</dbReference>
<dbReference type="Pfam" id="PF22922">
    <property type="entry name" value="GAF_NLP"/>
    <property type="match status" value="4"/>
</dbReference>
<feature type="region of interest" description="Disordered" evidence="5">
    <location>
        <begin position="580"/>
        <end position="608"/>
    </location>
</feature>
<dbReference type="InterPro" id="IPR045012">
    <property type="entry name" value="NLP"/>
</dbReference>
<dbReference type="PROSITE" id="PS51745">
    <property type="entry name" value="PB1"/>
    <property type="match status" value="2"/>
</dbReference>
<dbReference type="SMART" id="SM00666">
    <property type="entry name" value="PB1"/>
    <property type="match status" value="2"/>
</dbReference>
<keyword evidence="2" id="KW-0238">DNA-binding</keyword>
<dbReference type="SUPFAM" id="SSF54277">
    <property type="entry name" value="CAD &amp; PB1 domains"/>
    <property type="match status" value="2"/>
</dbReference>
<feature type="compositionally biased region" description="Polar residues" evidence="5">
    <location>
        <begin position="1633"/>
        <end position="1642"/>
    </location>
</feature>
<evidence type="ECO:0000256" key="5">
    <source>
        <dbReference type="SAM" id="MobiDB-lite"/>
    </source>
</evidence>
<dbReference type="CDD" id="cd06407">
    <property type="entry name" value="PB1_NLP"/>
    <property type="match status" value="2"/>
</dbReference>
<name>A0ABR0D5A2_9LAMI</name>
<evidence type="ECO:0000256" key="1">
    <source>
        <dbReference type="ARBA" id="ARBA00023015"/>
    </source>
</evidence>
<feature type="compositionally biased region" description="Low complexity" evidence="5">
    <location>
        <begin position="736"/>
        <end position="754"/>
    </location>
</feature>
<dbReference type="EMBL" id="JAYDYQ010002534">
    <property type="protein sequence ID" value="KAK4483988.1"/>
    <property type="molecule type" value="Genomic_DNA"/>
</dbReference>
<keyword evidence="9" id="KW-1185">Reference proteome</keyword>
<feature type="compositionally biased region" description="Basic and acidic residues" evidence="5">
    <location>
        <begin position="993"/>
        <end position="1011"/>
    </location>
</feature>
<evidence type="ECO:0000256" key="2">
    <source>
        <dbReference type="ARBA" id="ARBA00023125"/>
    </source>
</evidence>
<feature type="compositionally biased region" description="Polar residues" evidence="5">
    <location>
        <begin position="755"/>
        <end position="764"/>
    </location>
</feature>
<feature type="compositionally biased region" description="Low complexity" evidence="5">
    <location>
        <begin position="1614"/>
        <end position="1632"/>
    </location>
</feature>
<feature type="region of interest" description="Disordered" evidence="5">
    <location>
        <begin position="727"/>
        <end position="764"/>
    </location>
</feature>
<evidence type="ECO:0000313" key="8">
    <source>
        <dbReference type="EMBL" id="KAK4483988.1"/>
    </source>
</evidence>
<feature type="region of interest" description="Disordered" evidence="5">
    <location>
        <begin position="1458"/>
        <end position="1486"/>
    </location>
</feature>
<dbReference type="InterPro" id="IPR000270">
    <property type="entry name" value="PB1_dom"/>
</dbReference>
<evidence type="ECO:0000259" key="6">
    <source>
        <dbReference type="PROSITE" id="PS51519"/>
    </source>
</evidence>
<feature type="domain" description="PB1" evidence="7">
    <location>
        <begin position="828"/>
        <end position="910"/>
    </location>
</feature>
<feature type="domain" description="PB1" evidence="7">
    <location>
        <begin position="1706"/>
        <end position="1788"/>
    </location>
</feature>
<keyword evidence="1" id="KW-0805">Transcription regulation</keyword>